<evidence type="ECO:0000313" key="2">
    <source>
        <dbReference type="Proteomes" id="UP000035579"/>
    </source>
</evidence>
<dbReference type="EMBL" id="CP011509">
    <property type="protein sequence ID" value="AKJ06496.1"/>
    <property type="molecule type" value="Genomic_DNA"/>
</dbReference>
<organism evidence="1 2">
    <name type="scientific">Archangium gephyra</name>
    <dbReference type="NCBI Taxonomy" id="48"/>
    <lineage>
        <taxon>Bacteria</taxon>
        <taxon>Pseudomonadati</taxon>
        <taxon>Myxococcota</taxon>
        <taxon>Myxococcia</taxon>
        <taxon>Myxococcales</taxon>
        <taxon>Cystobacterineae</taxon>
        <taxon>Archangiaceae</taxon>
        <taxon>Archangium</taxon>
    </lineage>
</organism>
<reference evidence="1 2" key="1">
    <citation type="submission" date="2015-05" db="EMBL/GenBank/DDBJ databases">
        <title>Genome assembly of Archangium gephyra DSM 2261.</title>
        <authorList>
            <person name="Sharma G."/>
            <person name="Subramanian S."/>
        </authorList>
    </citation>
    <scope>NUCLEOTIDE SEQUENCE [LARGE SCALE GENOMIC DNA]</scope>
    <source>
        <strain evidence="1 2">DSM 2261</strain>
    </source>
</reference>
<evidence type="ECO:0000313" key="1">
    <source>
        <dbReference type="EMBL" id="AKJ06496.1"/>
    </source>
</evidence>
<sequence>MEAGGSAGALGAGAAGAGAVGDAATWVRGGAAGAEQATVNTTGPILFKALIHSFREDMLRTPSQ</sequence>
<accession>A0AAC8TJC4</accession>
<dbReference type="Proteomes" id="UP000035579">
    <property type="component" value="Chromosome"/>
</dbReference>
<gene>
    <name evidence="1" type="ORF">AA314_08122</name>
</gene>
<dbReference type="KEGG" id="age:AA314_08122"/>
<proteinExistence type="predicted"/>
<dbReference type="AlphaFoldDB" id="A0AAC8TJC4"/>
<protein>
    <submittedName>
        <fullName evidence="1">Uncharacterized protein</fullName>
    </submittedName>
</protein>
<name>A0AAC8TJC4_9BACT</name>